<feature type="chain" id="PRO_5013587694" description="Polysaccharide export protein" evidence="2">
    <location>
        <begin position="21"/>
        <end position="724"/>
    </location>
</feature>
<dbReference type="Gene3D" id="3.30.1950.10">
    <property type="entry name" value="wza like domain"/>
    <property type="match status" value="1"/>
</dbReference>
<dbReference type="GO" id="GO:0015159">
    <property type="term" value="F:polysaccharide transmembrane transporter activity"/>
    <property type="evidence" value="ECO:0007669"/>
    <property type="project" value="InterPro"/>
</dbReference>
<dbReference type="Pfam" id="PF10531">
    <property type="entry name" value="SLBB"/>
    <property type="match status" value="4"/>
</dbReference>
<evidence type="ECO:0000259" key="4">
    <source>
        <dbReference type="Pfam" id="PF10531"/>
    </source>
</evidence>
<sequence length="724" mass="78966">MKKIIASVLLLFFSASTIFAQNLSQVNQYLSSPQGKAFLRSAEGQRLIAKYTQGKGQKTSDAAFVETAKNANPTLEVPEVANKLGALSGIELFFSSKLLFDNKEPLHQYGYDFFQPKGQEGNQNFVEMINVPVGPDYIIGPGDAFKITLWGITEGIFDIEVNNEGKIVLPKVGVVEVAGLAYGNFEAFVGEKLGKYYESVNIGVTVSKLRSIQVFVAGEVNAPGSYTVSSLATVFNTLITAGGPTKRGSLRDIQFIRGGHVLAHVDLYSFMLEGKKGFDPTLQAGDTIFVPIVGPVAAVSGVVYRPGIYELKGEDLSDLLSFAGGLLPTSDLSRIQVTRVEAHEKKIIKDENVSLKQSRQHFGLAVKNLDNVEVYPIYQEIDNIIYLDGAVKSPGAYELVPGMRVKDLLPGPEAFVNGAYLPHIEVLRTNQKNFETKILTIDFDKLQAGDEKQNVLLQPHDQVVVSSVKKTEAVVTLQGEVARPGKYRITKGEKLSSVLIRAGGFTSNAYLFGIKFIRQSVAEAQSKATRAVVSKLKEQLIYKGQEVETAALGQNQKTSSTVEINKSQQLLALLEQRVPAGRVIINITFPLDTYIDGPNDIELEDGDEITIPTVFKTINVLGEVYIPTGVVFMEGKKADYYLAQVGGATKNGDKNGVYVIRADGSVLSKEQGINVVATVLLPGDSLVVPQSLDTFNLWANVRDVTRWFYEAALGFAVIANYLKQ</sequence>
<evidence type="ECO:0000313" key="5">
    <source>
        <dbReference type="EMBL" id="PIS28909.1"/>
    </source>
</evidence>
<feature type="signal peptide" evidence="2">
    <location>
        <begin position="1"/>
        <end position="20"/>
    </location>
</feature>
<name>A0A2H0XXR0_UNCSA</name>
<evidence type="ECO:0000313" key="6">
    <source>
        <dbReference type="Proteomes" id="UP000231343"/>
    </source>
</evidence>
<dbReference type="InterPro" id="IPR019554">
    <property type="entry name" value="Soluble_ligand-bd"/>
</dbReference>
<feature type="domain" description="Soluble ligand binding" evidence="4">
    <location>
        <begin position="214"/>
        <end position="259"/>
    </location>
</feature>
<feature type="domain" description="Soluble ligand binding" evidence="4">
    <location>
        <begin position="297"/>
        <end position="346"/>
    </location>
</feature>
<feature type="domain" description="Soluble ligand binding" evidence="4">
    <location>
        <begin position="384"/>
        <end position="409"/>
    </location>
</feature>
<keyword evidence="1 2" id="KW-0732">Signal</keyword>
<dbReference type="InterPro" id="IPR049712">
    <property type="entry name" value="Poly_export"/>
</dbReference>
<gene>
    <name evidence="5" type="ORF">COT42_06645</name>
</gene>
<dbReference type="Gene3D" id="3.10.560.10">
    <property type="entry name" value="Outer membrane lipoprotein wza domain like"/>
    <property type="match status" value="5"/>
</dbReference>
<reference evidence="5 6" key="1">
    <citation type="submission" date="2017-09" db="EMBL/GenBank/DDBJ databases">
        <title>Depth-based differentiation of microbial function through sediment-hosted aquifers and enrichment of novel symbionts in the deep terrestrial subsurface.</title>
        <authorList>
            <person name="Probst A.J."/>
            <person name="Ladd B."/>
            <person name="Jarett J.K."/>
            <person name="Geller-Mcgrath D.E."/>
            <person name="Sieber C.M."/>
            <person name="Emerson J.B."/>
            <person name="Anantharaman K."/>
            <person name="Thomas B.C."/>
            <person name="Malmstrom R."/>
            <person name="Stieglmeier M."/>
            <person name="Klingl A."/>
            <person name="Woyke T."/>
            <person name="Ryan C.M."/>
            <person name="Banfield J.F."/>
        </authorList>
    </citation>
    <scope>NUCLEOTIDE SEQUENCE [LARGE SCALE GENOMIC DNA]</scope>
    <source>
        <strain evidence="5">CG08_land_8_20_14_0_20_45_16</strain>
    </source>
</reference>
<dbReference type="Pfam" id="PF02563">
    <property type="entry name" value="Poly_export"/>
    <property type="match status" value="1"/>
</dbReference>
<organism evidence="5 6">
    <name type="scientific">Candidatus Saganbacteria bacterium CG08_land_8_20_14_0_20_45_16</name>
    <dbReference type="NCBI Taxonomy" id="2014293"/>
    <lineage>
        <taxon>Bacteria</taxon>
        <taxon>Bacillati</taxon>
        <taxon>Saganbacteria</taxon>
    </lineage>
</organism>
<proteinExistence type="predicted"/>
<evidence type="ECO:0000256" key="1">
    <source>
        <dbReference type="ARBA" id="ARBA00022729"/>
    </source>
</evidence>
<feature type="domain" description="Soluble ligand binding" evidence="4">
    <location>
        <begin position="474"/>
        <end position="518"/>
    </location>
</feature>
<evidence type="ECO:0000256" key="2">
    <source>
        <dbReference type="SAM" id="SignalP"/>
    </source>
</evidence>
<comment type="caution">
    <text evidence="5">The sequence shown here is derived from an EMBL/GenBank/DDBJ whole genome shotgun (WGS) entry which is preliminary data.</text>
</comment>
<dbReference type="InterPro" id="IPR003715">
    <property type="entry name" value="Poly_export_N"/>
</dbReference>
<protein>
    <recommendedName>
        <fullName evidence="7">Polysaccharide export protein</fullName>
    </recommendedName>
</protein>
<accession>A0A2H0XXR0</accession>
<dbReference type="PANTHER" id="PTHR33619:SF3">
    <property type="entry name" value="POLYSACCHARIDE EXPORT PROTEIN GFCE-RELATED"/>
    <property type="match status" value="1"/>
</dbReference>
<evidence type="ECO:0000259" key="3">
    <source>
        <dbReference type="Pfam" id="PF02563"/>
    </source>
</evidence>
<feature type="domain" description="Polysaccharide export protein N-terminal" evidence="3">
    <location>
        <begin position="132"/>
        <end position="206"/>
    </location>
</feature>
<dbReference type="AlphaFoldDB" id="A0A2H0XXR0"/>
<dbReference type="Proteomes" id="UP000231343">
    <property type="component" value="Unassembled WGS sequence"/>
</dbReference>
<evidence type="ECO:0008006" key="7">
    <source>
        <dbReference type="Google" id="ProtNLM"/>
    </source>
</evidence>
<dbReference type="EMBL" id="PEYM01000111">
    <property type="protein sequence ID" value="PIS28909.1"/>
    <property type="molecule type" value="Genomic_DNA"/>
</dbReference>
<dbReference type="PANTHER" id="PTHR33619">
    <property type="entry name" value="POLYSACCHARIDE EXPORT PROTEIN GFCE-RELATED"/>
    <property type="match status" value="1"/>
</dbReference>